<dbReference type="InterPro" id="IPR036865">
    <property type="entry name" value="CRAL-TRIO_dom_sf"/>
</dbReference>
<dbReference type="SMART" id="SM00516">
    <property type="entry name" value="SEC14"/>
    <property type="match status" value="1"/>
</dbReference>
<dbReference type="Proteomes" id="UP001642464">
    <property type="component" value="Unassembled WGS sequence"/>
</dbReference>
<dbReference type="InterPro" id="IPR001251">
    <property type="entry name" value="CRAL-TRIO_dom"/>
</dbReference>
<evidence type="ECO:0000313" key="4">
    <source>
        <dbReference type="Proteomes" id="UP001642464"/>
    </source>
</evidence>
<dbReference type="InterPro" id="IPR036273">
    <property type="entry name" value="CRAL/TRIO_N_dom_sf"/>
</dbReference>
<dbReference type="SUPFAM" id="SSF46938">
    <property type="entry name" value="CRAL/TRIO N-terminal domain"/>
    <property type="match status" value="1"/>
</dbReference>
<keyword evidence="4" id="KW-1185">Reference proteome</keyword>
<gene>
    <name evidence="3" type="ORF">SCF082_LOCUS4877</name>
</gene>
<dbReference type="EMBL" id="CAXAMM010002558">
    <property type="protein sequence ID" value="CAK8996633.1"/>
    <property type="molecule type" value="Genomic_DNA"/>
</dbReference>
<evidence type="ECO:0000313" key="3">
    <source>
        <dbReference type="EMBL" id="CAK8996633.1"/>
    </source>
</evidence>
<keyword evidence="1" id="KW-1133">Transmembrane helix</keyword>
<name>A0ABP0I5C4_9DINO</name>
<protein>
    <submittedName>
        <fullName evidence="3">CRAL-TRIO domain-containing protein T23G5.2</fullName>
    </submittedName>
</protein>
<dbReference type="SUPFAM" id="SSF52087">
    <property type="entry name" value="CRAL/TRIO domain"/>
    <property type="match status" value="1"/>
</dbReference>
<evidence type="ECO:0000256" key="1">
    <source>
        <dbReference type="SAM" id="Phobius"/>
    </source>
</evidence>
<dbReference type="PANTHER" id="PTHR23324:SF83">
    <property type="entry name" value="SEC14-LIKE PROTEIN 2"/>
    <property type="match status" value="1"/>
</dbReference>
<dbReference type="InterPro" id="IPR051064">
    <property type="entry name" value="SEC14/CRAL-TRIO_domain"/>
</dbReference>
<organism evidence="3 4">
    <name type="scientific">Durusdinium trenchii</name>
    <dbReference type="NCBI Taxonomy" id="1381693"/>
    <lineage>
        <taxon>Eukaryota</taxon>
        <taxon>Sar</taxon>
        <taxon>Alveolata</taxon>
        <taxon>Dinophyceae</taxon>
        <taxon>Suessiales</taxon>
        <taxon>Symbiodiniaceae</taxon>
        <taxon>Durusdinium</taxon>
    </lineage>
</organism>
<proteinExistence type="predicted"/>
<dbReference type="PROSITE" id="PS50191">
    <property type="entry name" value="CRAL_TRIO"/>
    <property type="match status" value="1"/>
</dbReference>
<comment type="caution">
    <text evidence="3">The sequence shown here is derived from an EMBL/GenBank/DDBJ whole genome shotgun (WGS) entry which is preliminary data.</text>
</comment>
<feature type="transmembrane region" description="Helical" evidence="1">
    <location>
        <begin position="23"/>
        <end position="43"/>
    </location>
</feature>
<keyword evidence="1" id="KW-0472">Membrane</keyword>
<feature type="domain" description="CRAL-TRIO" evidence="2">
    <location>
        <begin position="122"/>
        <end position="297"/>
    </location>
</feature>
<reference evidence="3 4" key="1">
    <citation type="submission" date="2024-02" db="EMBL/GenBank/DDBJ databases">
        <authorList>
            <person name="Chen Y."/>
            <person name="Shah S."/>
            <person name="Dougan E. K."/>
            <person name="Thang M."/>
            <person name="Chan C."/>
        </authorList>
    </citation>
    <scope>NUCLEOTIDE SEQUENCE [LARGE SCALE GENOMIC DNA]</scope>
</reference>
<dbReference type="PANTHER" id="PTHR23324">
    <property type="entry name" value="SEC14 RELATED PROTEIN"/>
    <property type="match status" value="1"/>
</dbReference>
<dbReference type="Pfam" id="PF00650">
    <property type="entry name" value="CRAL_TRIO"/>
    <property type="match status" value="1"/>
</dbReference>
<keyword evidence="1" id="KW-0812">Transmembrane</keyword>
<evidence type="ECO:0000259" key="2">
    <source>
        <dbReference type="PROSITE" id="PS50191"/>
    </source>
</evidence>
<accession>A0ABP0I5C4</accession>
<dbReference type="Gene3D" id="3.40.525.10">
    <property type="entry name" value="CRAL-TRIO lipid binding domain"/>
    <property type="match status" value="1"/>
</dbReference>
<sequence>MECESLVAPLCEGGHRRRPKSRAGALTALVLVPLGIAWVAHGVPPRYHSSMDQLLQRLKDQDLERGMAHPLMLLRFLTCTKSVEEAEEMILNAQAWRREAKVDSIMEEWGERSADGTWKLAPKSQRAEFATGLFAAERLPSDSFGGPVMLGRAVSSDMAGISRESLAPLLQNLWVFMLEDMLQAAHVASVKQRRLVSGATIIDATGISLSIVRYISEYTPWLEIMNNDYPDLVRSVIVINAPSFFVKIWSIVSLLIAPTTREKVQIVGKDFHHVLQKHGVNLDVLPVFLGGSFEGSRLNATLTVPKGATAGLNLSFGGA</sequence>
<dbReference type="CDD" id="cd00170">
    <property type="entry name" value="SEC14"/>
    <property type="match status" value="1"/>
</dbReference>